<dbReference type="EMBL" id="SPNV01000316">
    <property type="protein sequence ID" value="KAF5856479.1"/>
    <property type="molecule type" value="Genomic_DNA"/>
</dbReference>
<reference evidence="1 2" key="1">
    <citation type="submission" date="2019-04" db="EMBL/GenBank/DDBJ databases">
        <title>Aspergillus burnettii sp. nov., novel species from soil in southeast Queensland.</title>
        <authorList>
            <person name="Gilchrist C.L.M."/>
            <person name="Pitt J.I."/>
            <person name="Lange L."/>
            <person name="Lacey H.J."/>
            <person name="Vuong D."/>
            <person name="Midgley D.J."/>
            <person name="Greenfield P."/>
            <person name="Bradbury M."/>
            <person name="Lacey E."/>
            <person name="Busk P.K."/>
            <person name="Pilgaard B."/>
            <person name="Chooi Y.H."/>
            <person name="Piggott A.M."/>
        </authorList>
    </citation>
    <scope>NUCLEOTIDE SEQUENCE [LARGE SCALE GENOMIC DNA]</scope>
    <source>
        <strain evidence="1 2">FRR 5400</strain>
    </source>
</reference>
<protein>
    <submittedName>
        <fullName evidence="1">Uncharacterized protein</fullName>
    </submittedName>
</protein>
<dbReference type="Proteomes" id="UP000541154">
    <property type="component" value="Unassembled WGS sequence"/>
</dbReference>
<dbReference type="InterPro" id="IPR016181">
    <property type="entry name" value="Acyl_CoA_acyltransferase"/>
</dbReference>
<accession>A0A5N6FLU7</accession>
<dbReference type="SUPFAM" id="SSF55729">
    <property type="entry name" value="Acyl-CoA N-acyltransferases (Nat)"/>
    <property type="match status" value="1"/>
</dbReference>
<gene>
    <name evidence="1" type="ORF">ETB97_007281</name>
</gene>
<dbReference type="Pfam" id="PF13302">
    <property type="entry name" value="Acetyltransf_3"/>
    <property type="match status" value="1"/>
</dbReference>
<evidence type="ECO:0000313" key="2">
    <source>
        <dbReference type="Proteomes" id="UP000541154"/>
    </source>
</evidence>
<accession>A0A8H5ZWF0</accession>
<keyword evidence="2" id="KW-1185">Reference proteome</keyword>
<organism evidence="1 2">
    <name type="scientific">Petromyces alliaceus</name>
    <name type="common">Aspergillus alliaceus</name>
    <dbReference type="NCBI Taxonomy" id="209559"/>
    <lineage>
        <taxon>Eukaryota</taxon>
        <taxon>Fungi</taxon>
        <taxon>Dikarya</taxon>
        <taxon>Ascomycota</taxon>
        <taxon>Pezizomycotina</taxon>
        <taxon>Eurotiomycetes</taxon>
        <taxon>Eurotiomycetidae</taxon>
        <taxon>Eurotiales</taxon>
        <taxon>Aspergillaceae</taxon>
        <taxon>Aspergillus</taxon>
        <taxon>Aspergillus subgen. Circumdati</taxon>
    </lineage>
</organism>
<dbReference type="AlphaFoldDB" id="A0A5N6FLU7"/>
<comment type="caution">
    <text evidence="1">The sequence shown here is derived from an EMBL/GenBank/DDBJ whole genome shotgun (WGS) entry which is preliminary data.</text>
</comment>
<dbReference type="InterPro" id="IPR000182">
    <property type="entry name" value="GNAT_dom"/>
</dbReference>
<proteinExistence type="predicted"/>
<sequence length="286" mass="31906">MSRAVMLRQFPPQNPPLTRGYDKKEMETQTKLWTEQEARRLLELEADAIFGLDHRQDHPVGTFTPHGVNNRNVYAAHLWSPQAQFTVRQADIPVTVDEESSRQNYIPGEIPLLLRRLCSLLNLPLSCIQGGPSYVVPLDILMDSTQQPRTALPILTSSDDSQVRQAKELALPDNWEADEWAELLGGKLGPWAMAVDGREPVSICFSARRTPKAAEAGIWTHTRHRGKGLAPAIVAAWARLEARGKEAIFYSTSASNTASQSVALKLNLKLLGWIWKLEKPAGEETQ</sequence>
<evidence type="ECO:0000313" key="1">
    <source>
        <dbReference type="EMBL" id="KAF5856479.1"/>
    </source>
</evidence>
<dbReference type="GO" id="GO:0016747">
    <property type="term" value="F:acyltransferase activity, transferring groups other than amino-acyl groups"/>
    <property type="evidence" value="ECO:0007669"/>
    <property type="project" value="InterPro"/>
</dbReference>
<dbReference type="Gene3D" id="3.40.630.30">
    <property type="match status" value="1"/>
</dbReference>
<name>A0A5N6FLU7_PETAA</name>